<accession>A0A9D1SDB4</accession>
<dbReference type="GO" id="GO:0015081">
    <property type="term" value="F:sodium ion transmembrane transporter activity"/>
    <property type="evidence" value="ECO:0007669"/>
    <property type="project" value="InterPro"/>
</dbReference>
<keyword evidence="2" id="KW-1003">Cell membrane</keyword>
<evidence type="ECO:0000256" key="4">
    <source>
        <dbReference type="ARBA" id="ARBA00022989"/>
    </source>
</evidence>
<dbReference type="GO" id="GO:0036376">
    <property type="term" value="P:sodium ion export across plasma membrane"/>
    <property type="evidence" value="ECO:0007669"/>
    <property type="project" value="InterPro"/>
</dbReference>
<gene>
    <name evidence="7" type="ORF">IAB03_08995</name>
</gene>
<reference evidence="7" key="1">
    <citation type="submission" date="2020-10" db="EMBL/GenBank/DDBJ databases">
        <authorList>
            <person name="Gilroy R."/>
        </authorList>
    </citation>
    <scope>NUCLEOTIDE SEQUENCE</scope>
    <source>
        <strain evidence="7">CHK158-818</strain>
    </source>
</reference>
<dbReference type="Proteomes" id="UP000824112">
    <property type="component" value="Unassembled WGS sequence"/>
</dbReference>
<sequence length="87" mass="9213">MENVEIGLLLMVVGMTTVFAILLIVIFLGKGLIAWVNKFIPEDSPQTKTSSSVSKREEIPASVLAAIVSAIGMVTGGKGKVINVEKL</sequence>
<feature type="transmembrane region" description="Helical" evidence="6">
    <location>
        <begin position="6"/>
        <end position="28"/>
    </location>
</feature>
<keyword evidence="3 6" id="KW-0812">Transmembrane</keyword>
<dbReference type="AlphaFoldDB" id="A0A9D1SDB4"/>
<comment type="subcellular location">
    <subcellularLocation>
        <location evidence="1">Cell membrane</location>
    </subcellularLocation>
</comment>
<evidence type="ECO:0000256" key="2">
    <source>
        <dbReference type="ARBA" id="ARBA00022475"/>
    </source>
</evidence>
<evidence type="ECO:0000256" key="3">
    <source>
        <dbReference type="ARBA" id="ARBA00022692"/>
    </source>
</evidence>
<protein>
    <submittedName>
        <fullName evidence="7">OadG family protein</fullName>
    </submittedName>
</protein>
<evidence type="ECO:0000256" key="5">
    <source>
        <dbReference type="ARBA" id="ARBA00023136"/>
    </source>
</evidence>
<evidence type="ECO:0000256" key="6">
    <source>
        <dbReference type="SAM" id="Phobius"/>
    </source>
</evidence>
<evidence type="ECO:0000313" key="7">
    <source>
        <dbReference type="EMBL" id="HIU55925.1"/>
    </source>
</evidence>
<dbReference type="EMBL" id="DVNA01000205">
    <property type="protein sequence ID" value="HIU55925.1"/>
    <property type="molecule type" value="Genomic_DNA"/>
</dbReference>
<keyword evidence="5 6" id="KW-0472">Membrane</keyword>
<reference evidence="7" key="2">
    <citation type="journal article" date="2021" name="PeerJ">
        <title>Extensive microbial diversity within the chicken gut microbiome revealed by metagenomics and culture.</title>
        <authorList>
            <person name="Gilroy R."/>
            <person name="Ravi A."/>
            <person name="Getino M."/>
            <person name="Pursley I."/>
            <person name="Horton D.L."/>
            <person name="Alikhan N.F."/>
            <person name="Baker D."/>
            <person name="Gharbi K."/>
            <person name="Hall N."/>
            <person name="Watson M."/>
            <person name="Adriaenssens E.M."/>
            <person name="Foster-Nyarko E."/>
            <person name="Jarju S."/>
            <person name="Secka A."/>
            <person name="Antonio M."/>
            <person name="Oren A."/>
            <person name="Chaudhuri R.R."/>
            <person name="La Ragione R."/>
            <person name="Hildebrand F."/>
            <person name="Pallen M.J."/>
        </authorList>
    </citation>
    <scope>NUCLEOTIDE SEQUENCE</scope>
    <source>
        <strain evidence="7">CHK158-818</strain>
    </source>
</reference>
<evidence type="ECO:0000256" key="1">
    <source>
        <dbReference type="ARBA" id="ARBA00004236"/>
    </source>
</evidence>
<proteinExistence type="predicted"/>
<comment type="caution">
    <text evidence="7">The sequence shown here is derived from an EMBL/GenBank/DDBJ whole genome shotgun (WGS) entry which is preliminary data.</text>
</comment>
<organism evidence="7 8">
    <name type="scientific">Candidatus Gallibacteroides avistercoris</name>
    <dbReference type="NCBI Taxonomy" id="2840833"/>
    <lineage>
        <taxon>Bacteria</taxon>
        <taxon>Pseudomonadati</taxon>
        <taxon>Bacteroidota</taxon>
        <taxon>Bacteroidia</taxon>
        <taxon>Bacteroidales</taxon>
        <taxon>Bacteroidaceae</taxon>
        <taxon>Bacteroidaceae incertae sedis</taxon>
        <taxon>Candidatus Gallibacteroides</taxon>
    </lineage>
</organism>
<name>A0A9D1SDB4_9BACT</name>
<keyword evidence="4 6" id="KW-1133">Transmembrane helix</keyword>
<dbReference type="InterPro" id="IPR005899">
    <property type="entry name" value="Na_pump_deCOase"/>
</dbReference>
<dbReference type="GO" id="GO:0005886">
    <property type="term" value="C:plasma membrane"/>
    <property type="evidence" value="ECO:0007669"/>
    <property type="project" value="UniProtKB-SubCell"/>
</dbReference>
<dbReference type="Pfam" id="PF04277">
    <property type="entry name" value="OAD_gamma"/>
    <property type="match status" value="1"/>
</dbReference>
<evidence type="ECO:0000313" key="8">
    <source>
        <dbReference type="Proteomes" id="UP000824112"/>
    </source>
</evidence>